<gene>
    <name evidence="2" type="ORF">PILCRDRAFT_9385</name>
</gene>
<feature type="compositionally biased region" description="Low complexity" evidence="1">
    <location>
        <begin position="362"/>
        <end position="397"/>
    </location>
</feature>
<feature type="compositionally biased region" description="Acidic residues" evidence="1">
    <location>
        <begin position="662"/>
        <end position="673"/>
    </location>
</feature>
<name>A0A0C3BT92_PILCF</name>
<feature type="region of interest" description="Disordered" evidence="1">
    <location>
        <begin position="70"/>
        <end position="124"/>
    </location>
</feature>
<dbReference type="Gene3D" id="2.30.29.30">
    <property type="entry name" value="Pleckstrin-homology domain (PH domain)/Phosphotyrosine-binding domain (PTB)"/>
    <property type="match status" value="1"/>
</dbReference>
<feature type="region of interest" description="Disordered" evidence="1">
    <location>
        <begin position="737"/>
        <end position="833"/>
    </location>
</feature>
<dbReference type="OrthoDB" id="3225203at2759"/>
<feature type="compositionally biased region" description="Basic and acidic residues" evidence="1">
    <location>
        <begin position="459"/>
        <end position="476"/>
    </location>
</feature>
<evidence type="ECO:0008006" key="4">
    <source>
        <dbReference type="Google" id="ProtNLM"/>
    </source>
</evidence>
<evidence type="ECO:0000313" key="2">
    <source>
        <dbReference type="EMBL" id="KIM80557.1"/>
    </source>
</evidence>
<feature type="compositionally biased region" description="Polar residues" evidence="1">
    <location>
        <begin position="350"/>
        <end position="361"/>
    </location>
</feature>
<evidence type="ECO:0000313" key="3">
    <source>
        <dbReference type="Proteomes" id="UP000054166"/>
    </source>
</evidence>
<feature type="compositionally biased region" description="Polar residues" evidence="1">
    <location>
        <begin position="774"/>
        <end position="796"/>
    </location>
</feature>
<feature type="compositionally biased region" description="Acidic residues" evidence="1">
    <location>
        <begin position="75"/>
        <end position="84"/>
    </location>
</feature>
<dbReference type="AlphaFoldDB" id="A0A0C3BT92"/>
<proteinExistence type="predicted"/>
<reference evidence="3" key="2">
    <citation type="submission" date="2015-01" db="EMBL/GenBank/DDBJ databases">
        <title>Evolutionary Origins and Diversification of the Mycorrhizal Mutualists.</title>
        <authorList>
            <consortium name="DOE Joint Genome Institute"/>
            <consortium name="Mycorrhizal Genomics Consortium"/>
            <person name="Kohler A."/>
            <person name="Kuo A."/>
            <person name="Nagy L.G."/>
            <person name="Floudas D."/>
            <person name="Copeland A."/>
            <person name="Barry K.W."/>
            <person name="Cichocki N."/>
            <person name="Veneault-Fourrey C."/>
            <person name="LaButti K."/>
            <person name="Lindquist E.A."/>
            <person name="Lipzen A."/>
            <person name="Lundell T."/>
            <person name="Morin E."/>
            <person name="Murat C."/>
            <person name="Riley R."/>
            <person name="Ohm R."/>
            <person name="Sun H."/>
            <person name="Tunlid A."/>
            <person name="Henrissat B."/>
            <person name="Grigoriev I.V."/>
            <person name="Hibbett D.S."/>
            <person name="Martin F."/>
        </authorList>
    </citation>
    <scope>NUCLEOTIDE SEQUENCE [LARGE SCALE GENOMIC DNA]</scope>
    <source>
        <strain evidence="3">F 1598</strain>
    </source>
</reference>
<reference evidence="2 3" key="1">
    <citation type="submission" date="2014-04" db="EMBL/GenBank/DDBJ databases">
        <authorList>
            <consortium name="DOE Joint Genome Institute"/>
            <person name="Kuo A."/>
            <person name="Tarkka M."/>
            <person name="Buscot F."/>
            <person name="Kohler A."/>
            <person name="Nagy L.G."/>
            <person name="Floudas D."/>
            <person name="Copeland A."/>
            <person name="Barry K.W."/>
            <person name="Cichocki N."/>
            <person name="Veneault-Fourrey C."/>
            <person name="LaButti K."/>
            <person name="Lindquist E.A."/>
            <person name="Lipzen A."/>
            <person name="Lundell T."/>
            <person name="Morin E."/>
            <person name="Murat C."/>
            <person name="Sun H."/>
            <person name="Tunlid A."/>
            <person name="Henrissat B."/>
            <person name="Grigoriev I.V."/>
            <person name="Hibbett D.S."/>
            <person name="Martin F."/>
            <person name="Nordberg H.P."/>
            <person name="Cantor M.N."/>
            <person name="Hua S.X."/>
        </authorList>
    </citation>
    <scope>NUCLEOTIDE SEQUENCE [LARGE SCALE GENOMIC DNA]</scope>
    <source>
        <strain evidence="2 3">F 1598</strain>
    </source>
</reference>
<dbReference type="SUPFAM" id="SSF50729">
    <property type="entry name" value="PH domain-like"/>
    <property type="match status" value="1"/>
</dbReference>
<dbReference type="EMBL" id="KN833003">
    <property type="protein sequence ID" value="KIM80557.1"/>
    <property type="molecule type" value="Genomic_DNA"/>
</dbReference>
<feature type="compositionally biased region" description="Polar residues" evidence="1">
    <location>
        <begin position="747"/>
        <end position="766"/>
    </location>
</feature>
<dbReference type="HOGENOM" id="CLU_363321_0_0_1"/>
<feature type="compositionally biased region" description="Low complexity" evidence="1">
    <location>
        <begin position="440"/>
        <end position="449"/>
    </location>
</feature>
<dbReference type="InterPro" id="IPR011993">
    <property type="entry name" value="PH-like_dom_sf"/>
</dbReference>
<feature type="compositionally biased region" description="Basic and acidic residues" evidence="1">
    <location>
        <begin position="398"/>
        <end position="411"/>
    </location>
</feature>
<accession>A0A0C3BT92</accession>
<organism evidence="2 3">
    <name type="scientific">Piloderma croceum (strain F 1598)</name>
    <dbReference type="NCBI Taxonomy" id="765440"/>
    <lineage>
        <taxon>Eukaryota</taxon>
        <taxon>Fungi</taxon>
        <taxon>Dikarya</taxon>
        <taxon>Basidiomycota</taxon>
        <taxon>Agaricomycotina</taxon>
        <taxon>Agaricomycetes</taxon>
        <taxon>Agaricomycetidae</taxon>
        <taxon>Atheliales</taxon>
        <taxon>Atheliaceae</taxon>
        <taxon>Piloderma</taxon>
    </lineage>
</organism>
<dbReference type="STRING" id="765440.A0A0C3BT92"/>
<evidence type="ECO:0000256" key="1">
    <source>
        <dbReference type="SAM" id="MobiDB-lite"/>
    </source>
</evidence>
<keyword evidence="3" id="KW-1185">Reference proteome</keyword>
<dbReference type="InParanoid" id="A0A0C3BT92"/>
<protein>
    <recommendedName>
        <fullName evidence="4">PH domain-containing protein</fullName>
    </recommendedName>
</protein>
<dbReference type="Proteomes" id="UP000054166">
    <property type="component" value="Unassembled WGS sequence"/>
</dbReference>
<feature type="region of interest" description="Disordered" evidence="1">
    <location>
        <begin position="319"/>
        <end position="476"/>
    </location>
</feature>
<feature type="region of interest" description="Disordered" evidence="1">
    <location>
        <begin position="694"/>
        <end position="725"/>
    </location>
</feature>
<feature type="region of interest" description="Disordered" evidence="1">
    <location>
        <begin position="618"/>
        <end position="673"/>
    </location>
</feature>
<dbReference type="CDD" id="cd00821">
    <property type="entry name" value="PH"/>
    <property type="match status" value="1"/>
</dbReference>
<sequence>MSGWIPFSALSVDSAIPYDQWLITHLDPSWSVKQVKLWILSKCNLVDAPDLPRFRAVSPITFASHSRGASFDASNGDDSDDEGGNESSNVEDGARYSKTNRKLAESWPSHLPRRRSESYIDDAPPAKGAVDLSTRYTILTFSNTHILEDDFVLSQYNIHPHELLEIHPAGCIVRLQREVMVQYVRPYFEACIKALRRAPSSSSKEGFVDRVGAGRSKSAKTAGKARLVSSDPLVYGMFGDRSEQKKKKTTKLEWRERWVVIHEGVLSLCNDRSDPNPSQRIPLSSFVAFRGAEHLKNTRAPPVTGQRIVCAKFSVPTCSSSSRKQAEKNPSTSSSSALQQHTTRHPRMLSRSQPSDSSHVATSQSPTSSPSSHSRTPASSSFPTPSTSSLRSTAPSARDYESVDESRRDGLKVMLGFGSGSGSRGRGASSQAGRDEGRNASVSSSASVSEYDEDDEVETAERKRMDKGKATAREVEDTGKTQVKDIDQEDAYEWIVMDFCDDNAFTAILRILHRHSPRPITSSFLPQSSTLISNTIQAPSSSTSESPHPPISLISPFSNTLISPFDSSTMYPMSLGTIPYPEWRMEVANRARHSGLGCLDKGMEWFLGGEYGDYSRAKARSVSKDSRLTSESTSGRPRRDTMKSATSDGTVGGRDAMTVTDADSEPESDDLELSDCEWQGWTLDLDRQAHVQDMRRAEEANRKRQTTTSIIALSPPPSSHSSWDVSYIRPTLSSSTIADSSSLAHPGQNSPPTQQSLDTDSKTPILTSPVYPPITSTVNVSSKPTHVRQRSSTVTAGGTKLLRKKDKSKETEVQPPQPYEDGQTSAPDTHTVKRKKSILSRAHLSLAFSDPSTSDIEDFQLAKTAVTSQSPPRTSILRHVRSASNLQNTRLVDAEAISPAVAEDPGVLTAAQGERKTGIVKGASAQAERLLAKGWDSTLGFVDGRIGFGAGSFYG</sequence>
<feature type="compositionally biased region" description="Polar residues" evidence="1">
    <location>
        <begin position="319"/>
        <end position="341"/>
    </location>
</feature>